<dbReference type="SMART" id="SM00225">
    <property type="entry name" value="BTB"/>
    <property type="match status" value="2"/>
</dbReference>
<gene>
    <name evidence="2" type="ORF">D9619_010195</name>
</gene>
<reference evidence="2 3" key="1">
    <citation type="journal article" date="2020" name="ISME J.">
        <title>Uncovering the hidden diversity of litter-decomposition mechanisms in mushroom-forming fungi.</title>
        <authorList>
            <person name="Floudas D."/>
            <person name="Bentzer J."/>
            <person name="Ahren D."/>
            <person name="Johansson T."/>
            <person name="Persson P."/>
            <person name="Tunlid A."/>
        </authorList>
    </citation>
    <scope>NUCLEOTIDE SEQUENCE [LARGE SCALE GENOMIC DNA]</scope>
    <source>
        <strain evidence="2 3">CBS 101986</strain>
    </source>
</reference>
<protein>
    <recommendedName>
        <fullName evidence="1">BTB domain-containing protein</fullName>
    </recommendedName>
</protein>
<dbReference type="Proteomes" id="UP000567179">
    <property type="component" value="Unassembled WGS sequence"/>
</dbReference>
<proteinExistence type="predicted"/>
<dbReference type="Pfam" id="PF00651">
    <property type="entry name" value="BTB"/>
    <property type="match status" value="2"/>
</dbReference>
<sequence>MSSSDDPGQGPVARKGKKLSFSNAPVLNADDAAVSSKLTRSDIWFEDGNVILQTPDKMYRVHRGMLSMHSTVFNDMFGVPQPTDQPEIDGCPVIVLSDSVEDWDEFLPMLYNKRSVFQLRENALMGSYAVPTKLLLAMLVLGHKYDFRAFWNQALQFLKISFPTKLDDLEEFWFGKTDDDWFAYEQILQHRFRIIHVATELGIQTVLPAAYYICVANCLAVCMKQYKVHRSILAMHSPVFGDMFGVPQPADQPSVEGCRIVNLLDSEEDWDEFLPMLYNKRSVFQLRTNATKSYAIPTKQLLAMLVLGHKYGFCAFWDQALQFLKICFPPRLDDLEEFWFGKANDDGFANDQILPHIYRILHVTLQLGIQTVLPSVYYICMTLLSTRHLLEGVNEPGGTAYLTYEMRHKLVLAKESIQEEILNIIPLWTDIRPSCATDHACQRKFTDWYVNLVALASFWSFMALDPRYTIIAADLCATCHDSFSDHAKLTRGAVFARFPSELFDLPEWAALEDSI</sequence>
<dbReference type="SUPFAM" id="SSF54695">
    <property type="entry name" value="POZ domain"/>
    <property type="match status" value="1"/>
</dbReference>
<keyword evidence="3" id="KW-1185">Reference proteome</keyword>
<evidence type="ECO:0000313" key="2">
    <source>
        <dbReference type="EMBL" id="KAF5309890.1"/>
    </source>
</evidence>
<dbReference type="PROSITE" id="PS50097">
    <property type="entry name" value="BTB"/>
    <property type="match status" value="2"/>
</dbReference>
<organism evidence="2 3">
    <name type="scientific">Psilocybe cf. subviscida</name>
    <dbReference type="NCBI Taxonomy" id="2480587"/>
    <lineage>
        <taxon>Eukaryota</taxon>
        <taxon>Fungi</taxon>
        <taxon>Dikarya</taxon>
        <taxon>Basidiomycota</taxon>
        <taxon>Agaricomycotina</taxon>
        <taxon>Agaricomycetes</taxon>
        <taxon>Agaricomycetidae</taxon>
        <taxon>Agaricales</taxon>
        <taxon>Agaricineae</taxon>
        <taxon>Strophariaceae</taxon>
        <taxon>Psilocybe</taxon>
    </lineage>
</organism>
<dbReference type="InterPro" id="IPR011333">
    <property type="entry name" value="SKP1/BTB/POZ_sf"/>
</dbReference>
<feature type="domain" description="BTB" evidence="1">
    <location>
        <begin position="48"/>
        <end position="119"/>
    </location>
</feature>
<accession>A0A8H5ARV5</accession>
<comment type="caution">
    <text evidence="2">The sequence shown here is derived from an EMBL/GenBank/DDBJ whole genome shotgun (WGS) entry which is preliminary data.</text>
</comment>
<feature type="domain" description="BTB" evidence="1">
    <location>
        <begin position="219"/>
        <end position="286"/>
    </location>
</feature>
<evidence type="ECO:0000259" key="1">
    <source>
        <dbReference type="PROSITE" id="PS50097"/>
    </source>
</evidence>
<dbReference type="InterPro" id="IPR000210">
    <property type="entry name" value="BTB/POZ_dom"/>
</dbReference>
<dbReference type="CDD" id="cd18186">
    <property type="entry name" value="BTB_POZ_ZBTB_KLHL-like"/>
    <property type="match status" value="1"/>
</dbReference>
<dbReference type="EMBL" id="JAACJJ010000058">
    <property type="protein sequence ID" value="KAF5309890.1"/>
    <property type="molecule type" value="Genomic_DNA"/>
</dbReference>
<name>A0A8H5ARV5_9AGAR</name>
<dbReference type="Gene3D" id="3.30.710.10">
    <property type="entry name" value="Potassium Channel Kv1.1, Chain A"/>
    <property type="match status" value="2"/>
</dbReference>
<evidence type="ECO:0000313" key="3">
    <source>
        <dbReference type="Proteomes" id="UP000567179"/>
    </source>
</evidence>
<dbReference type="OrthoDB" id="3217871at2759"/>
<dbReference type="AlphaFoldDB" id="A0A8H5ARV5"/>